<evidence type="ECO:0000313" key="1">
    <source>
        <dbReference type="EMBL" id="CDH00351.1"/>
    </source>
</evidence>
<dbReference type="EMBL" id="CBSV010000062">
    <property type="protein sequence ID" value="CDH00351.1"/>
    <property type="molecule type" value="Genomic_DNA"/>
</dbReference>
<reference evidence="1" key="1">
    <citation type="submission" date="2013-07" db="EMBL/GenBank/DDBJ databases">
        <title>Sub-species coevolution in mutualistic symbiosis.</title>
        <authorList>
            <person name="Murfin K."/>
            <person name="Klassen J."/>
            <person name="Lee M."/>
            <person name="Forst S."/>
            <person name="Stock P."/>
            <person name="Goodrich-Blair H."/>
        </authorList>
    </citation>
    <scope>NUCLEOTIDE SEQUENCE [LARGE SCALE GENOMIC DNA]</scope>
    <source>
        <strain evidence="1">Feltiae Moldova</strain>
    </source>
</reference>
<dbReference type="HOGENOM" id="CLU_3392062_0_0_6"/>
<proteinExistence type="predicted"/>
<gene>
    <name evidence="1" type="ORF">XBFM1_1540010</name>
</gene>
<sequence>MNHPFLNLYLRTSQKIWKMYIHAPLNHMMILY</sequence>
<accession>A0A077NRU2</accession>
<name>A0A077NRU2_XENBV</name>
<dbReference type="AlphaFoldDB" id="A0A077NRU2"/>
<organism evidence="1">
    <name type="scientific">Xenorhabdus bovienii str. feltiae Moldova</name>
    <dbReference type="NCBI Taxonomy" id="1398200"/>
    <lineage>
        <taxon>Bacteria</taxon>
        <taxon>Pseudomonadati</taxon>
        <taxon>Pseudomonadota</taxon>
        <taxon>Gammaproteobacteria</taxon>
        <taxon>Enterobacterales</taxon>
        <taxon>Morganellaceae</taxon>
        <taxon>Xenorhabdus</taxon>
    </lineage>
</organism>
<dbReference type="Proteomes" id="UP000028487">
    <property type="component" value="Unassembled WGS sequence"/>
</dbReference>
<comment type="caution">
    <text evidence="1">The sequence shown here is derived from an EMBL/GenBank/DDBJ whole genome shotgun (WGS) entry which is preliminary data.</text>
</comment>
<protein>
    <submittedName>
        <fullName evidence="1">Uncharacterized protein</fullName>
    </submittedName>
</protein>